<sequence length="143" mass="15868">MLRDSCCRTEHRHMHPQVVLTRSSYRRLGFIRRTGAGGAYAVVREPPPPDPGAEDLLCASGLAPLKGMGRTAMRTLSITEASQAGCRQVLRAETCGHFAGVSAREGRYESMSRRRDRTDGLTREGAMRAEGSRNRPHHTYMRA</sequence>
<keyword evidence="3" id="KW-1185">Reference proteome</keyword>
<reference evidence="2" key="1">
    <citation type="journal article" date="2020" name="Stud. Mycol.">
        <title>101 Dothideomycetes genomes: a test case for predicting lifestyles and emergence of pathogens.</title>
        <authorList>
            <person name="Haridas S."/>
            <person name="Albert R."/>
            <person name="Binder M."/>
            <person name="Bloem J."/>
            <person name="Labutti K."/>
            <person name="Salamov A."/>
            <person name="Andreopoulos B."/>
            <person name="Baker S."/>
            <person name="Barry K."/>
            <person name="Bills G."/>
            <person name="Bluhm B."/>
            <person name="Cannon C."/>
            <person name="Castanera R."/>
            <person name="Culley D."/>
            <person name="Daum C."/>
            <person name="Ezra D."/>
            <person name="Gonzalez J."/>
            <person name="Henrissat B."/>
            <person name="Kuo A."/>
            <person name="Liang C."/>
            <person name="Lipzen A."/>
            <person name="Lutzoni F."/>
            <person name="Magnuson J."/>
            <person name="Mondo S."/>
            <person name="Nolan M."/>
            <person name="Ohm R."/>
            <person name="Pangilinan J."/>
            <person name="Park H.-J."/>
            <person name="Ramirez L."/>
            <person name="Alfaro M."/>
            <person name="Sun H."/>
            <person name="Tritt A."/>
            <person name="Yoshinaga Y."/>
            <person name="Zwiers L.-H."/>
            <person name="Turgeon B."/>
            <person name="Goodwin S."/>
            <person name="Spatafora J."/>
            <person name="Crous P."/>
            <person name="Grigoriev I."/>
        </authorList>
    </citation>
    <scope>NUCLEOTIDE SEQUENCE</scope>
    <source>
        <strain evidence="2">CBS 107.79</strain>
    </source>
</reference>
<evidence type="ECO:0000313" key="3">
    <source>
        <dbReference type="Proteomes" id="UP000800036"/>
    </source>
</evidence>
<organism evidence="2 3">
    <name type="scientific">Bimuria novae-zelandiae CBS 107.79</name>
    <dbReference type="NCBI Taxonomy" id="1447943"/>
    <lineage>
        <taxon>Eukaryota</taxon>
        <taxon>Fungi</taxon>
        <taxon>Dikarya</taxon>
        <taxon>Ascomycota</taxon>
        <taxon>Pezizomycotina</taxon>
        <taxon>Dothideomycetes</taxon>
        <taxon>Pleosporomycetidae</taxon>
        <taxon>Pleosporales</taxon>
        <taxon>Massarineae</taxon>
        <taxon>Didymosphaeriaceae</taxon>
        <taxon>Bimuria</taxon>
    </lineage>
</organism>
<dbReference type="AlphaFoldDB" id="A0A6A5W3Z3"/>
<feature type="compositionally biased region" description="Basic residues" evidence="1">
    <location>
        <begin position="134"/>
        <end position="143"/>
    </location>
</feature>
<evidence type="ECO:0000313" key="2">
    <source>
        <dbReference type="EMBL" id="KAF1980187.1"/>
    </source>
</evidence>
<accession>A0A6A5W3Z3</accession>
<gene>
    <name evidence="2" type="ORF">BU23DRAFT_4088</name>
</gene>
<evidence type="ECO:0000256" key="1">
    <source>
        <dbReference type="SAM" id="MobiDB-lite"/>
    </source>
</evidence>
<name>A0A6A5W3Z3_9PLEO</name>
<dbReference type="Proteomes" id="UP000800036">
    <property type="component" value="Unassembled WGS sequence"/>
</dbReference>
<protein>
    <submittedName>
        <fullName evidence="2">Uncharacterized protein</fullName>
    </submittedName>
</protein>
<dbReference type="EMBL" id="ML976656">
    <property type="protein sequence ID" value="KAF1980187.1"/>
    <property type="molecule type" value="Genomic_DNA"/>
</dbReference>
<feature type="compositionally biased region" description="Basic and acidic residues" evidence="1">
    <location>
        <begin position="109"/>
        <end position="133"/>
    </location>
</feature>
<proteinExistence type="predicted"/>
<feature type="region of interest" description="Disordered" evidence="1">
    <location>
        <begin position="109"/>
        <end position="143"/>
    </location>
</feature>